<keyword evidence="5 8" id="KW-1133">Transmembrane helix</keyword>
<feature type="transmembrane region" description="Helical" evidence="8">
    <location>
        <begin position="620"/>
        <end position="638"/>
    </location>
</feature>
<dbReference type="SUPFAM" id="SSF90123">
    <property type="entry name" value="ABC transporter transmembrane region"/>
    <property type="match status" value="2"/>
</dbReference>
<feature type="transmembrane region" description="Helical" evidence="8">
    <location>
        <begin position="835"/>
        <end position="856"/>
    </location>
</feature>
<accession>A0ABQ6JQA3</accession>
<dbReference type="Gene3D" id="1.20.1560.10">
    <property type="entry name" value="ABC transporter type 1, transmembrane domain"/>
    <property type="match status" value="2"/>
</dbReference>
<keyword evidence="3" id="KW-0547">Nucleotide-binding</keyword>
<evidence type="ECO:0000259" key="10">
    <source>
        <dbReference type="PROSITE" id="PS50929"/>
    </source>
</evidence>
<evidence type="ECO:0000256" key="6">
    <source>
        <dbReference type="ARBA" id="ARBA00023136"/>
    </source>
</evidence>
<evidence type="ECO:0000256" key="7">
    <source>
        <dbReference type="SAM" id="MobiDB-lite"/>
    </source>
</evidence>
<evidence type="ECO:0000256" key="8">
    <source>
        <dbReference type="SAM" id="Phobius"/>
    </source>
</evidence>
<feature type="region of interest" description="Disordered" evidence="7">
    <location>
        <begin position="523"/>
        <end position="548"/>
    </location>
</feature>
<dbReference type="RefSeq" id="WP_284296896.1">
    <property type="nucleotide sequence ID" value="NZ_BSVA01000001.1"/>
</dbReference>
<dbReference type="InterPro" id="IPR003439">
    <property type="entry name" value="ABC_transporter-like_ATP-bd"/>
</dbReference>
<organism evidence="11 12">
    <name type="scientific">Homoserinibacter gongjuensis</name>
    <dbReference type="NCBI Taxonomy" id="1162968"/>
    <lineage>
        <taxon>Bacteria</taxon>
        <taxon>Bacillati</taxon>
        <taxon>Actinomycetota</taxon>
        <taxon>Actinomycetes</taxon>
        <taxon>Micrococcales</taxon>
        <taxon>Microbacteriaceae</taxon>
        <taxon>Homoserinibacter</taxon>
    </lineage>
</organism>
<comment type="subcellular location">
    <subcellularLocation>
        <location evidence="1">Cell membrane</location>
        <topology evidence="1">Multi-pass membrane protein</topology>
    </subcellularLocation>
</comment>
<evidence type="ECO:0000256" key="5">
    <source>
        <dbReference type="ARBA" id="ARBA00022989"/>
    </source>
</evidence>
<evidence type="ECO:0000256" key="2">
    <source>
        <dbReference type="ARBA" id="ARBA00022692"/>
    </source>
</evidence>
<evidence type="ECO:0000259" key="9">
    <source>
        <dbReference type="PROSITE" id="PS50893"/>
    </source>
</evidence>
<dbReference type="PROSITE" id="PS50929">
    <property type="entry name" value="ABC_TM1F"/>
    <property type="match status" value="2"/>
</dbReference>
<feature type="transmembrane region" description="Helical" evidence="8">
    <location>
        <begin position="66"/>
        <end position="87"/>
    </location>
</feature>
<evidence type="ECO:0000256" key="4">
    <source>
        <dbReference type="ARBA" id="ARBA00022840"/>
    </source>
</evidence>
<feature type="transmembrane region" description="Helical" evidence="8">
    <location>
        <begin position="272"/>
        <end position="291"/>
    </location>
</feature>
<dbReference type="SUPFAM" id="SSF52540">
    <property type="entry name" value="P-loop containing nucleoside triphosphate hydrolases"/>
    <property type="match status" value="2"/>
</dbReference>
<feature type="transmembrane region" description="Helical" evidence="8">
    <location>
        <begin position="731"/>
        <end position="752"/>
    </location>
</feature>
<keyword evidence="4" id="KW-0067">ATP-binding</keyword>
<keyword evidence="6 8" id="KW-0472">Membrane</keyword>
<dbReference type="CDD" id="cd18584">
    <property type="entry name" value="ABC_6TM_AarD_CydD"/>
    <property type="match status" value="1"/>
</dbReference>
<dbReference type="Pfam" id="PF00664">
    <property type="entry name" value="ABC_membrane"/>
    <property type="match status" value="1"/>
</dbReference>
<dbReference type="InterPro" id="IPR027417">
    <property type="entry name" value="P-loop_NTPase"/>
</dbReference>
<name>A0ABQ6JQA3_9MICO</name>
<gene>
    <name evidence="11" type="ORF">GCM10025869_00970</name>
</gene>
<dbReference type="InterPro" id="IPR014223">
    <property type="entry name" value="ABC_CydC/D"/>
</dbReference>
<dbReference type="InterPro" id="IPR039421">
    <property type="entry name" value="Type_1_exporter"/>
</dbReference>
<feature type="compositionally biased region" description="Low complexity" evidence="7">
    <location>
        <begin position="526"/>
        <end position="548"/>
    </location>
</feature>
<evidence type="ECO:0000313" key="11">
    <source>
        <dbReference type="EMBL" id="GMA89568.1"/>
    </source>
</evidence>
<dbReference type="Pfam" id="PF00005">
    <property type="entry name" value="ABC_tran"/>
    <property type="match status" value="2"/>
</dbReference>
<dbReference type="InterPro" id="IPR017871">
    <property type="entry name" value="ABC_transporter-like_CS"/>
</dbReference>
<dbReference type="NCBIfam" id="TIGR02868">
    <property type="entry name" value="CydC"/>
    <property type="match status" value="1"/>
</dbReference>
<feature type="transmembrane region" description="Helical" evidence="8">
    <location>
        <begin position="26"/>
        <end position="46"/>
    </location>
</feature>
<feature type="transmembrane region" description="Helical" evidence="8">
    <location>
        <begin position="241"/>
        <end position="266"/>
    </location>
</feature>
<comment type="caution">
    <text evidence="11">The sequence shown here is derived from an EMBL/GenBank/DDBJ whole genome shotgun (WGS) entry which is preliminary data.</text>
</comment>
<evidence type="ECO:0000256" key="3">
    <source>
        <dbReference type="ARBA" id="ARBA00022741"/>
    </source>
</evidence>
<evidence type="ECO:0000256" key="1">
    <source>
        <dbReference type="ARBA" id="ARBA00004651"/>
    </source>
</evidence>
<sequence length="1138" mass="116342">MNTLASFRSGAERGARPGPELGPGGLRALLPVVAASIGGAVGILLIAESIARQLGALAAGADARTWLALGAVGVLLRAGASWAQAMLGRRAAIRAKSQLRRELSSRVAAGDAAGGGTAVLATEGLDALDDYFGVAVPALISAVVIPMATGARTLGVDLVSAVVLAVTIPLVPIFMVLIGMHTRDRVDRATDALTRLADHLVELARGLPVLVGLGRLEEQLAALDRIQSDYRRRTMLTLRTAFLSALALELIATISVAVVAVFLGIRLLSGDVSLEVAVLVLLLAPECFTALRDVGTAFHSSQDGLAALRRVRELLADARVAAAPMPGAPALTEVGVRYPGRAVVLAGLTVRPVPGRITALVGPSGAGKSTALAALVGALPADAELTGVVTGDLARTAYAAQAPHFATETLHDELALAGAHPDAAVALAAELGLAGLLRAPLAELSPGEQRRAAVARALARVDAGAELLVLDEPTAHLDADSAARVRAAITARADRVATVLVSHDAETLALADEVVGVGAGGFETRPPAAGAPQPAEGTAAGAPQPAEGTAAVAGFETRPAGAPQPAEAAAAPAVWRALRTVLAASPWRWVGASAMAALAIGLGLALTAVSGWLIVRASELPAIMYLLVAIVGVRFFGLGRPVARYVERLFAHDAVFRATDALRLRLWRRLAAQGPAMRGLLGGGATLDILVTEPAELREQLPRVIPPIASGVVAVTGVGVVTTILAPELALVVWLSLFVTVALAGLGGLLAARGAGGARVAARSELVRRMSALGEAAAELRGGGLAPAALSGIERAGERLAHAERRTALASGVGTALALAGCAGLAVAAPVLAPAAMPVSTVAVVSLLALALVEAVDGVAAATRRIPVLHAVLARLAPVLDTAETIDGVRRLHAPVERIDLDGICRVLPGGTPLFAGVSGELTTGRTLRIDGPSGSGKSTLLAIIMGSIAADAGAVRADSIPVADLERDNWSQHVAWCPQEAHVFDSTIRGNLLIGRRRDDAPTDAELAAVLERAGLGGLLRELPDGLATRVGSAGRAFSGGERQRLAIARALLSRAELLLLDEPTAHLDEPTARALMGDIRLASRDRMVVLVSHRAGDREADDRVVVLGNLLVEERRPAVRLEIGNPAHGGFATRTA</sequence>
<proteinExistence type="predicted"/>
<dbReference type="SMART" id="SM00382">
    <property type="entry name" value="AAA"/>
    <property type="match status" value="2"/>
</dbReference>
<dbReference type="InterPro" id="IPR011527">
    <property type="entry name" value="ABC1_TM_dom"/>
</dbReference>
<dbReference type="PANTHER" id="PTHR24221">
    <property type="entry name" value="ATP-BINDING CASSETTE SUB-FAMILY B"/>
    <property type="match status" value="1"/>
</dbReference>
<dbReference type="PANTHER" id="PTHR24221:SF654">
    <property type="entry name" value="ATP-BINDING CASSETTE SUB-FAMILY B MEMBER 6"/>
    <property type="match status" value="1"/>
</dbReference>
<dbReference type="PROSITE" id="PS00211">
    <property type="entry name" value="ABC_TRANSPORTER_1"/>
    <property type="match status" value="2"/>
</dbReference>
<dbReference type="PROSITE" id="PS50893">
    <property type="entry name" value="ABC_TRANSPORTER_2"/>
    <property type="match status" value="2"/>
</dbReference>
<feature type="transmembrane region" description="Helical" evidence="8">
    <location>
        <begin position="589"/>
        <end position="614"/>
    </location>
</feature>
<keyword evidence="12" id="KW-1185">Reference proteome</keyword>
<feature type="domain" description="ABC transmembrane type-1" evidence="10">
    <location>
        <begin position="33"/>
        <end position="303"/>
    </location>
</feature>
<dbReference type="InterPro" id="IPR003593">
    <property type="entry name" value="AAA+_ATPase"/>
</dbReference>
<reference evidence="12" key="1">
    <citation type="journal article" date="2019" name="Int. J. Syst. Evol. Microbiol.">
        <title>The Global Catalogue of Microorganisms (GCM) 10K type strain sequencing project: providing services to taxonomists for standard genome sequencing and annotation.</title>
        <authorList>
            <consortium name="The Broad Institute Genomics Platform"/>
            <consortium name="The Broad Institute Genome Sequencing Center for Infectious Disease"/>
            <person name="Wu L."/>
            <person name="Ma J."/>
        </authorList>
    </citation>
    <scope>NUCLEOTIDE SEQUENCE [LARGE SCALE GENOMIC DNA]</scope>
    <source>
        <strain evidence="12">NBRC 108755</strain>
    </source>
</reference>
<dbReference type="EMBL" id="BSVA01000001">
    <property type="protein sequence ID" value="GMA89568.1"/>
    <property type="molecule type" value="Genomic_DNA"/>
</dbReference>
<dbReference type="InterPro" id="IPR036640">
    <property type="entry name" value="ABC1_TM_sf"/>
</dbReference>
<feature type="domain" description="ABC transmembrane type-1" evidence="10">
    <location>
        <begin position="590"/>
        <end position="871"/>
    </location>
</feature>
<keyword evidence="2 8" id="KW-0812">Transmembrane</keyword>
<dbReference type="Proteomes" id="UP001157069">
    <property type="component" value="Unassembled WGS sequence"/>
</dbReference>
<feature type="domain" description="ABC transporter" evidence="9">
    <location>
        <begin position="899"/>
        <end position="1136"/>
    </location>
</feature>
<feature type="transmembrane region" description="Helical" evidence="8">
    <location>
        <begin position="131"/>
        <end position="152"/>
    </location>
</feature>
<feature type="transmembrane region" description="Helical" evidence="8">
    <location>
        <begin position="808"/>
        <end position="829"/>
    </location>
</feature>
<dbReference type="Gene3D" id="3.40.50.300">
    <property type="entry name" value="P-loop containing nucleotide triphosphate hydrolases"/>
    <property type="match status" value="2"/>
</dbReference>
<feature type="transmembrane region" description="Helical" evidence="8">
    <location>
        <begin position="158"/>
        <end position="178"/>
    </location>
</feature>
<feature type="domain" description="ABC transporter" evidence="9">
    <location>
        <begin position="329"/>
        <end position="544"/>
    </location>
</feature>
<protein>
    <submittedName>
        <fullName evidence="11">Thiol reductant ABC exporter subunit CydC</fullName>
    </submittedName>
</protein>
<evidence type="ECO:0000313" key="12">
    <source>
        <dbReference type="Proteomes" id="UP001157069"/>
    </source>
</evidence>
<feature type="transmembrane region" description="Helical" evidence="8">
    <location>
        <begin position="704"/>
        <end position="725"/>
    </location>
</feature>